<feature type="transmembrane region" description="Helical" evidence="2">
    <location>
        <begin position="130"/>
        <end position="149"/>
    </location>
</feature>
<feature type="transmembrane region" description="Helical" evidence="2">
    <location>
        <begin position="169"/>
        <end position="188"/>
    </location>
</feature>
<protein>
    <submittedName>
        <fullName evidence="3">DUF2975 domain-containing protein</fullName>
    </submittedName>
</protein>
<feature type="region of interest" description="Disordered" evidence="1">
    <location>
        <begin position="64"/>
        <end position="85"/>
    </location>
</feature>
<comment type="caution">
    <text evidence="3">The sequence shown here is derived from an EMBL/GenBank/DDBJ whole genome shotgun (WGS) entry which is preliminary data.</text>
</comment>
<evidence type="ECO:0000256" key="1">
    <source>
        <dbReference type="SAM" id="MobiDB-lite"/>
    </source>
</evidence>
<keyword evidence="4" id="KW-1185">Reference proteome</keyword>
<feature type="transmembrane region" description="Helical" evidence="2">
    <location>
        <begin position="217"/>
        <end position="237"/>
    </location>
</feature>
<dbReference type="Pfam" id="PF11188">
    <property type="entry name" value="DUF2975"/>
    <property type="match status" value="1"/>
</dbReference>
<feature type="transmembrane region" description="Helical" evidence="2">
    <location>
        <begin position="257"/>
        <end position="281"/>
    </location>
</feature>
<dbReference type="Proteomes" id="UP000287447">
    <property type="component" value="Unassembled WGS sequence"/>
</dbReference>
<reference evidence="4" key="1">
    <citation type="submission" date="2019-01" db="EMBL/GenBank/DDBJ databases">
        <title>Gri0909 isolated from a small marine red alga.</title>
        <authorList>
            <person name="Kim J."/>
            <person name="Jeong S.E."/>
            <person name="Jeon C.O."/>
        </authorList>
    </citation>
    <scope>NUCLEOTIDE SEQUENCE [LARGE SCALE GENOMIC DNA]</scope>
    <source>
        <strain evidence="4">Gri0909</strain>
    </source>
</reference>
<keyword evidence="2" id="KW-1133">Transmembrane helix</keyword>
<dbReference type="InterPro" id="IPR021354">
    <property type="entry name" value="DUF2975"/>
</dbReference>
<feature type="transmembrane region" description="Helical" evidence="2">
    <location>
        <begin position="301"/>
        <end position="320"/>
    </location>
</feature>
<organism evidence="3 4">
    <name type="scientific">Hwanghaeella grinnelliae</name>
    <dbReference type="NCBI Taxonomy" id="2500179"/>
    <lineage>
        <taxon>Bacteria</taxon>
        <taxon>Pseudomonadati</taxon>
        <taxon>Pseudomonadota</taxon>
        <taxon>Alphaproteobacteria</taxon>
        <taxon>Rhodospirillales</taxon>
        <taxon>Rhodospirillaceae</taxon>
        <taxon>Hwanghaeella</taxon>
    </lineage>
</organism>
<sequence>MPVERRQHLVGRPCHRFLVHRAQCGFVRHDADIPGKPVRIKPVLKIFAHARLLDRLRAAQSHSLSNHPAHGKAAAPLPRQSPWSTSISTSFQKTAPRHKTALFSGAWGWTARTCHRRQGHEQVALARHNFSVYSILLLFYVNFSMLFNFRNPLMTRYERITSTSKKLSFLCLALLCLLPFYLAHHWLLPTDLWFDQMPFGESTKYFDSWPPPPEQRALGILICFLPGFFMAKGLWHLKQLFALYSKGVFFSEATVRIYSRIATAAVLFVIIWMVSESLLSIAMSYHTASPELEISFDHTHALALFAALVMRVTAWIMSVGHNLNVENQSFV</sequence>
<proteinExistence type="predicted"/>
<keyword evidence="2" id="KW-0812">Transmembrane</keyword>
<name>A0A437QWL4_9PROT</name>
<gene>
    <name evidence="3" type="ORF">EOI86_06565</name>
</gene>
<accession>A0A437QWL4</accession>
<keyword evidence="2" id="KW-0472">Membrane</keyword>
<dbReference type="AlphaFoldDB" id="A0A437QWL4"/>
<evidence type="ECO:0000313" key="3">
    <source>
        <dbReference type="EMBL" id="RVU38922.1"/>
    </source>
</evidence>
<dbReference type="EMBL" id="SADE01000001">
    <property type="protein sequence ID" value="RVU38922.1"/>
    <property type="molecule type" value="Genomic_DNA"/>
</dbReference>
<evidence type="ECO:0000256" key="2">
    <source>
        <dbReference type="SAM" id="Phobius"/>
    </source>
</evidence>
<evidence type="ECO:0000313" key="4">
    <source>
        <dbReference type="Proteomes" id="UP000287447"/>
    </source>
</evidence>